<accession>A0AAN8YXU7</accession>
<evidence type="ECO:0000313" key="1">
    <source>
        <dbReference type="EMBL" id="KAK6913548.1"/>
    </source>
</evidence>
<name>A0AAN8YXU7_9MAGN</name>
<organism evidence="1 2">
    <name type="scientific">Dillenia turbinata</name>
    <dbReference type="NCBI Taxonomy" id="194707"/>
    <lineage>
        <taxon>Eukaryota</taxon>
        <taxon>Viridiplantae</taxon>
        <taxon>Streptophyta</taxon>
        <taxon>Embryophyta</taxon>
        <taxon>Tracheophyta</taxon>
        <taxon>Spermatophyta</taxon>
        <taxon>Magnoliopsida</taxon>
        <taxon>eudicotyledons</taxon>
        <taxon>Gunneridae</taxon>
        <taxon>Pentapetalae</taxon>
        <taxon>Dilleniales</taxon>
        <taxon>Dilleniaceae</taxon>
        <taxon>Dillenia</taxon>
    </lineage>
</organism>
<evidence type="ECO:0000313" key="2">
    <source>
        <dbReference type="Proteomes" id="UP001370490"/>
    </source>
</evidence>
<dbReference type="AlphaFoldDB" id="A0AAN8YXU7"/>
<protein>
    <submittedName>
        <fullName evidence="1">Uncharacterized protein</fullName>
    </submittedName>
</protein>
<dbReference type="PANTHER" id="PTHR47342:SF1">
    <property type="entry name" value="PROTEIN PTST, CHLOROPLASTIC"/>
    <property type="match status" value="1"/>
</dbReference>
<gene>
    <name evidence="1" type="ORF">RJ641_023149</name>
</gene>
<comment type="caution">
    <text evidence="1">The sequence shown here is derived from an EMBL/GenBank/DDBJ whole genome shotgun (WGS) entry which is preliminary data.</text>
</comment>
<feature type="non-terminal residue" evidence="1">
    <location>
        <position position="214"/>
    </location>
</feature>
<dbReference type="PANTHER" id="PTHR47342">
    <property type="entry name" value="PROTEIN PTST, CHLOROPLASTIC"/>
    <property type="match status" value="1"/>
</dbReference>
<reference evidence="1 2" key="1">
    <citation type="submission" date="2023-12" db="EMBL/GenBank/DDBJ databases">
        <title>A high-quality genome assembly for Dillenia turbinata (Dilleniales).</title>
        <authorList>
            <person name="Chanderbali A."/>
        </authorList>
    </citation>
    <scope>NUCLEOTIDE SEQUENCE [LARGE SCALE GENOMIC DNA]</scope>
    <source>
        <strain evidence="1">LSX21</strain>
        <tissue evidence="1">Leaf</tissue>
    </source>
</reference>
<dbReference type="Proteomes" id="UP001370490">
    <property type="component" value="Unassembled WGS sequence"/>
</dbReference>
<proteinExistence type="predicted"/>
<sequence length="214" mass="23888">MQSQSTEYGLVDLLASMDLKSSKLLKHRQLSPFVDIIGCVSHLFGKEDALVEFKSKLAVMELEVQALVALAKEIAKSGVPEGARKINGKYIHSHLLSRLETMHDKLKAQIKDLDAAQSKKALVSWLGMDEDNLTSGPLAECVCKLWEALMVGVMENIYHKILRQGRCRCLLHSSSVFSISFKLYEIKFLVDGEWKLSPKFPTAGEGLIENNLPM</sequence>
<dbReference type="EMBL" id="JBAMMX010000027">
    <property type="protein sequence ID" value="KAK6913548.1"/>
    <property type="molecule type" value="Genomic_DNA"/>
</dbReference>
<keyword evidence="2" id="KW-1185">Reference proteome</keyword>
<dbReference type="CDD" id="cd02859">
    <property type="entry name" value="E_set_AMPKbeta_like_N"/>
    <property type="match status" value="1"/>
</dbReference>